<feature type="domain" description="General secretion pathway GspH" evidence="11">
    <location>
        <begin position="41"/>
        <end position="147"/>
    </location>
</feature>
<reference evidence="13 14" key="1">
    <citation type="submission" date="2015-08" db="EMBL/GenBank/DDBJ databases">
        <title>Draft Genome Sequences of Vibrio parahaemolyticus Strains.</title>
        <authorList>
            <person name="Gonzalez-Escalona N."/>
            <person name="DePaola A."/>
        </authorList>
    </citation>
    <scope>NUCLEOTIDE SEQUENCE [LARGE SCALE GENOMIC DNA]</scope>
    <source>
        <strain evidence="13 14">CFSAN001621</strain>
    </source>
</reference>
<dbReference type="PROSITE" id="PS00409">
    <property type="entry name" value="PROKAR_NTER_METHYL"/>
    <property type="match status" value="1"/>
</dbReference>
<evidence type="ECO:0000256" key="4">
    <source>
        <dbReference type="ARBA" id="ARBA00022481"/>
    </source>
</evidence>
<dbReference type="PIRSF" id="PIRSF024622">
    <property type="entry name" value="Tfp_FimT"/>
    <property type="match status" value="1"/>
</dbReference>
<dbReference type="InterPro" id="IPR016824">
    <property type="entry name" value="Tfp-pilus_assembly_FimT"/>
</dbReference>
<comment type="subcellular location">
    <subcellularLocation>
        <location evidence="1">Cell inner membrane</location>
        <topology evidence="1">Single-pass membrane protein</topology>
    </subcellularLocation>
</comment>
<reference evidence="12" key="2">
    <citation type="submission" date="2017-09" db="EMBL/GenBank/DDBJ databases">
        <authorList>
            <person name="Ehlers B."/>
            <person name="Leendertz F.H."/>
        </authorList>
    </citation>
    <scope>NUCLEOTIDE SEQUENCE</scope>
    <source>
        <strain evidence="12">MAVP-26</strain>
    </source>
</reference>
<dbReference type="Gene3D" id="3.30.700.10">
    <property type="entry name" value="Glycoprotein, Type 4 Pilin"/>
    <property type="match status" value="1"/>
</dbReference>
<evidence type="ECO:0000313" key="12">
    <source>
        <dbReference type="EMBL" id="ASZ53002.1"/>
    </source>
</evidence>
<evidence type="ECO:0000256" key="10">
    <source>
        <dbReference type="ARBA" id="ARBA00030775"/>
    </source>
</evidence>
<keyword evidence="14" id="KW-1185">Reference proteome</keyword>
<evidence type="ECO:0000313" key="13">
    <source>
        <dbReference type="EMBL" id="OQJ98279.1"/>
    </source>
</evidence>
<evidence type="ECO:0000256" key="5">
    <source>
        <dbReference type="ARBA" id="ARBA00022519"/>
    </source>
</evidence>
<dbReference type="SUPFAM" id="SSF54523">
    <property type="entry name" value="Pili subunits"/>
    <property type="match status" value="1"/>
</dbReference>
<keyword evidence="5" id="KW-0997">Cell inner membrane</keyword>
<proteinExistence type="inferred from homology"/>
<evidence type="ECO:0000256" key="7">
    <source>
        <dbReference type="ARBA" id="ARBA00022989"/>
    </source>
</evidence>
<keyword evidence="3" id="KW-1003">Cell membrane</keyword>
<keyword evidence="4" id="KW-0488">Methylation</keyword>
<dbReference type="EMBL" id="LHQV01000016">
    <property type="protein sequence ID" value="OQJ98279.1"/>
    <property type="molecule type" value="Genomic_DNA"/>
</dbReference>
<evidence type="ECO:0000256" key="1">
    <source>
        <dbReference type="ARBA" id="ARBA00004377"/>
    </source>
</evidence>
<evidence type="ECO:0000313" key="14">
    <source>
        <dbReference type="Proteomes" id="UP000191946"/>
    </source>
</evidence>
<keyword evidence="8" id="KW-0472">Membrane</keyword>
<dbReference type="GO" id="GO:0015627">
    <property type="term" value="C:type II protein secretion system complex"/>
    <property type="evidence" value="ECO:0007669"/>
    <property type="project" value="InterPro"/>
</dbReference>
<dbReference type="InterPro" id="IPR012902">
    <property type="entry name" value="N_methyl_site"/>
</dbReference>
<comment type="similarity">
    <text evidence="9">Belongs to the GSP H family.</text>
</comment>
<dbReference type="GO" id="GO:0005886">
    <property type="term" value="C:plasma membrane"/>
    <property type="evidence" value="ECO:0007669"/>
    <property type="project" value="UniProtKB-SubCell"/>
</dbReference>
<dbReference type="EMBL" id="CP023248">
    <property type="protein sequence ID" value="ASZ53002.1"/>
    <property type="molecule type" value="Genomic_DNA"/>
</dbReference>
<name>A0A249W894_VIBPH</name>
<dbReference type="RefSeq" id="WP_005496289.1">
    <property type="nucleotide sequence ID" value="NZ_CP023248.2"/>
</dbReference>
<dbReference type="InterPro" id="IPR022346">
    <property type="entry name" value="T2SS_GspH"/>
</dbReference>
<dbReference type="Pfam" id="PF12019">
    <property type="entry name" value="GspH"/>
    <property type="match status" value="1"/>
</dbReference>
<dbReference type="InterPro" id="IPR045584">
    <property type="entry name" value="Pilin-like"/>
</dbReference>
<sequence>MPRGFTLLELMITVAVLSIILAFAAPSFSRVSQTVQMQRLATELVGFLSQSKSEAVVRNKKLYVHFSMNKGNVVSQGAWSITLTDAESGAGNVILHLSGTQFSELSVLHSYETKKMSFEEVRGRPQSGSIEFFPTDEQSTKLKVALSNPPGRIKVCSMSGAKLYDYLKC</sequence>
<dbReference type="Proteomes" id="UP000191946">
    <property type="component" value="Unassembled WGS sequence"/>
</dbReference>
<dbReference type="AlphaFoldDB" id="A0A249W894"/>
<dbReference type="Pfam" id="PF07963">
    <property type="entry name" value="N_methyl"/>
    <property type="match status" value="1"/>
</dbReference>
<evidence type="ECO:0000256" key="6">
    <source>
        <dbReference type="ARBA" id="ARBA00022692"/>
    </source>
</evidence>
<evidence type="ECO:0000256" key="8">
    <source>
        <dbReference type="ARBA" id="ARBA00023136"/>
    </source>
</evidence>
<gene>
    <name evidence="13" type="ORF">AKG60_17615</name>
    <name evidence="12" type="ORF">YA91_21795</name>
</gene>
<keyword evidence="7" id="KW-1133">Transmembrane helix</keyword>
<keyword evidence="6" id="KW-0812">Transmembrane</keyword>
<evidence type="ECO:0000256" key="9">
    <source>
        <dbReference type="ARBA" id="ARBA00025772"/>
    </source>
</evidence>
<dbReference type="NCBIfam" id="TIGR02532">
    <property type="entry name" value="IV_pilin_GFxxxE"/>
    <property type="match status" value="1"/>
</dbReference>
<evidence type="ECO:0000256" key="3">
    <source>
        <dbReference type="ARBA" id="ARBA00022475"/>
    </source>
</evidence>
<accession>A0A249W894</accession>
<dbReference type="GO" id="GO:0015628">
    <property type="term" value="P:protein secretion by the type II secretion system"/>
    <property type="evidence" value="ECO:0007669"/>
    <property type="project" value="InterPro"/>
</dbReference>
<evidence type="ECO:0000259" key="11">
    <source>
        <dbReference type="Pfam" id="PF12019"/>
    </source>
</evidence>
<evidence type="ECO:0000256" key="2">
    <source>
        <dbReference type="ARBA" id="ARBA00021549"/>
    </source>
</evidence>
<protein>
    <recommendedName>
        <fullName evidence="2">Type II secretion system protein H</fullName>
    </recommendedName>
    <alternativeName>
        <fullName evidence="10">General secretion pathway protein H</fullName>
    </alternativeName>
</protein>
<organism evidence="12">
    <name type="scientific">Vibrio parahaemolyticus</name>
    <dbReference type="NCBI Taxonomy" id="670"/>
    <lineage>
        <taxon>Bacteria</taxon>
        <taxon>Pseudomonadati</taxon>
        <taxon>Pseudomonadota</taxon>
        <taxon>Gammaproteobacteria</taxon>
        <taxon>Vibrionales</taxon>
        <taxon>Vibrionaceae</taxon>
        <taxon>Vibrio</taxon>
    </lineage>
</organism>